<dbReference type="EMBL" id="HG529685">
    <property type="protein sequence ID" value="CDI56409.1"/>
    <property type="molecule type" value="Genomic_DNA"/>
</dbReference>
<feature type="compositionally biased region" description="Polar residues" evidence="1">
    <location>
        <begin position="397"/>
        <end position="416"/>
    </location>
</feature>
<sequence length="560" mass="60791">MMKVQQLRQDEAFPKGAKGADSRASSCHPILDQFPTTSTTAATSTFIETSTSSSPNASSPSASTPRVEIVESQIVGYDTIKRRREGTALVIEHPTLVNFVPTSDIQTAVRVLPDCVIIDTILPPTATLRAANIAHTSRGVHLESSTAAEARDFDAKDLLEKHKKDVYRTLQTRLTESYDPTGSIKREIFTTLTGLTRFPNPRGTNRSPYATGLCPCICCEMGCDRPLEPNTATTSTSVASSSPTSSKLAISLHARSASVPNGEKSFLDMTEASLSSNSWRGTKDRSKPRFGFLTFGRFRKSRSNGELAFQADPKGKGASIPLPAPAVSEQVTNWVVPPKPSRSRSFSDLVRRRRNKHHIATSIEFAPPLPPSSSTRARNESRVRQSMDDQNLRLPARSSSNTNLAGVSRGSYSLDSARTRTRADTPREGPQPPPRRSSKAYAVVRRKSVPQLNASTSGNSMTLLRSGKSAYGGIGQIVEEDEDKEVGSSGNGSTSRRQSALMSSFELVSNEELYANYPRTSVDVGQGWAFRSVRTHQYGSQGDVTMPVGKDSQTQFGLAI</sequence>
<evidence type="ECO:0000313" key="2">
    <source>
        <dbReference type="EMBL" id="CDI56409.1"/>
    </source>
</evidence>
<feature type="compositionally biased region" description="Low complexity" evidence="1">
    <location>
        <begin position="36"/>
        <end position="65"/>
    </location>
</feature>
<feature type="compositionally biased region" description="Basic and acidic residues" evidence="1">
    <location>
        <begin position="417"/>
        <end position="427"/>
    </location>
</feature>
<reference evidence="2" key="1">
    <citation type="journal article" date="2014" name="Genome Biol. Evol.">
        <title>Gene Loss Rather Than Gene Gain Is Associated with a Host Jump from Monocots to Dicots in the Smut Fungus Melanopsichium pennsylvanicum.</title>
        <authorList>
            <person name="Sharma R."/>
            <person name="Mishra B."/>
            <person name="Runge F."/>
            <person name="Thines M."/>
        </authorList>
    </citation>
    <scope>NUCLEOTIDE SEQUENCE</scope>
    <source>
        <strain evidence="2">4</strain>
    </source>
</reference>
<organism evidence="2">
    <name type="scientific">Melanopsichium pennsylvanicum 4</name>
    <dbReference type="NCBI Taxonomy" id="1398559"/>
    <lineage>
        <taxon>Eukaryota</taxon>
        <taxon>Fungi</taxon>
        <taxon>Dikarya</taxon>
        <taxon>Basidiomycota</taxon>
        <taxon>Ustilaginomycotina</taxon>
        <taxon>Ustilaginomycetes</taxon>
        <taxon>Ustilaginales</taxon>
        <taxon>Ustilaginaceae</taxon>
        <taxon>Melanopsichium</taxon>
    </lineage>
</organism>
<feature type="region of interest" description="Disordered" evidence="1">
    <location>
        <begin position="479"/>
        <end position="498"/>
    </location>
</feature>
<name>A0A077RDY3_9BASI</name>
<dbReference type="AlphaFoldDB" id="A0A077RDY3"/>
<protein>
    <submittedName>
        <fullName evidence="2">Uncharacterized protein</fullName>
    </submittedName>
</protein>
<feature type="region of interest" description="Disordered" evidence="1">
    <location>
        <begin position="1"/>
        <end position="65"/>
    </location>
</feature>
<evidence type="ECO:0000256" key="1">
    <source>
        <dbReference type="SAM" id="MobiDB-lite"/>
    </source>
</evidence>
<feature type="compositionally biased region" description="Basic and acidic residues" evidence="1">
    <location>
        <begin position="8"/>
        <end position="21"/>
    </location>
</feature>
<feature type="compositionally biased region" description="Basic and acidic residues" evidence="1">
    <location>
        <begin position="377"/>
        <end position="391"/>
    </location>
</feature>
<feature type="region of interest" description="Disordered" evidence="1">
    <location>
        <begin position="358"/>
        <end position="443"/>
    </location>
</feature>
<proteinExistence type="predicted"/>
<accession>A0A077RDY3</accession>